<dbReference type="CDD" id="cd06260">
    <property type="entry name" value="DUF820-like"/>
    <property type="match status" value="1"/>
</dbReference>
<evidence type="ECO:0000313" key="3">
    <source>
        <dbReference type="EMBL" id="QUV93309.1"/>
    </source>
</evidence>
<organism evidence="3 4">
    <name type="scientific">Chloracidobacterium sp. N</name>
    <dbReference type="NCBI Taxonomy" id="2821540"/>
    <lineage>
        <taxon>Bacteria</taxon>
        <taxon>Pseudomonadati</taxon>
        <taxon>Acidobacteriota</taxon>
        <taxon>Terriglobia</taxon>
        <taxon>Terriglobales</taxon>
        <taxon>Acidobacteriaceae</taxon>
        <taxon>Chloracidobacterium</taxon>
        <taxon>Chloracidobacterium aggregatum</taxon>
    </lineage>
</organism>
<dbReference type="Pfam" id="PF05685">
    <property type="entry name" value="Uma2"/>
    <property type="match status" value="1"/>
</dbReference>
<dbReference type="InterPro" id="IPR012296">
    <property type="entry name" value="Nuclease_put_TT1808"/>
</dbReference>
<dbReference type="EMBL" id="CP072642">
    <property type="protein sequence ID" value="QUV93309.1"/>
    <property type="molecule type" value="Genomic_DNA"/>
</dbReference>
<dbReference type="SUPFAM" id="SSF52980">
    <property type="entry name" value="Restriction endonuclease-like"/>
    <property type="match status" value="1"/>
</dbReference>
<dbReference type="PANTHER" id="PTHR34107">
    <property type="entry name" value="SLL0198 PROTEIN-RELATED"/>
    <property type="match status" value="1"/>
</dbReference>
<reference evidence="3 4" key="1">
    <citation type="submission" date="2021-03" db="EMBL/GenBank/DDBJ databases">
        <title>Genomic and phenotypic characterization of Chloracidobacterium isolates provides evidence for multiple species.</title>
        <authorList>
            <person name="Saini M.K."/>
            <person name="Costas A.M.G."/>
            <person name="Tank M."/>
            <person name="Bryant D.A."/>
        </authorList>
    </citation>
    <scope>NUCLEOTIDE SEQUENCE [LARGE SCALE GENOMIC DNA]</scope>
    <source>
        <strain evidence="3 4">N</strain>
    </source>
</reference>
<dbReference type="GO" id="GO:0004519">
    <property type="term" value="F:endonuclease activity"/>
    <property type="evidence" value="ECO:0007669"/>
    <property type="project" value="UniProtKB-KW"/>
</dbReference>
<dbReference type="Proteomes" id="UP000677668">
    <property type="component" value="Chromosome 1"/>
</dbReference>
<evidence type="ECO:0000259" key="2">
    <source>
        <dbReference type="Pfam" id="PF05685"/>
    </source>
</evidence>
<name>A0ABX8AXA5_9BACT</name>
<dbReference type="InterPro" id="IPR011335">
    <property type="entry name" value="Restrct_endonuc-II-like"/>
</dbReference>
<accession>A0ABX8AXA5</accession>
<keyword evidence="3" id="KW-0540">Nuclease</keyword>
<feature type="compositionally biased region" description="Basic and acidic residues" evidence="1">
    <location>
        <begin position="277"/>
        <end position="289"/>
    </location>
</feature>
<dbReference type="PANTHER" id="PTHR34107:SF2">
    <property type="entry name" value="SLL0888 PROTEIN"/>
    <property type="match status" value="1"/>
</dbReference>
<keyword evidence="3" id="KW-0378">Hydrolase</keyword>
<feature type="region of interest" description="Disordered" evidence="1">
    <location>
        <begin position="240"/>
        <end position="297"/>
    </location>
</feature>
<gene>
    <name evidence="3" type="ORF">J8C05_07965</name>
</gene>
<proteinExistence type="predicted"/>
<protein>
    <submittedName>
        <fullName evidence="3">Uma2 family endonuclease</fullName>
    </submittedName>
</protein>
<sequence length="335" mass="37180">MSSPSTVTPPATPMTIEEFLVYAERDGFFELVRGVPVEVAPPGFKHQLIEQALLVYLMRAIAERNLPYIAMLETGVQTEPLTVRVPDLLVCREQTAESKLAAYRATQQDDVLRLNDDVLLAIEVASKNWRQDYGVKRQEYARRGIGEYVIVDEKRKQVIVNRDPDVEQGRYGEEKVYVPGTVFELAALGGYPLETSVVLTPVWTSEVIRQEIARLEAEQQARLEAEAQVKEAEAQAAAEQQARLEAEARAKEAEARAKEAEAQVKEAEAQAAAEQQARLEAEARAKEAEAQAAAEQQARLEAEARAAAEQQARAALLDELARLRTRLGQQTDDAS</sequence>
<dbReference type="Gene3D" id="3.90.1570.10">
    <property type="entry name" value="tt1808, chain A"/>
    <property type="match status" value="1"/>
</dbReference>
<evidence type="ECO:0000313" key="4">
    <source>
        <dbReference type="Proteomes" id="UP000677668"/>
    </source>
</evidence>
<evidence type="ECO:0000256" key="1">
    <source>
        <dbReference type="SAM" id="MobiDB-lite"/>
    </source>
</evidence>
<keyword evidence="4" id="KW-1185">Reference proteome</keyword>
<dbReference type="RefSeq" id="WP_211421701.1">
    <property type="nucleotide sequence ID" value="NZ_CP072642.1"/>
</dbReference>
<feature type="domain" description="Putative restriction endonuclease" evidence="2">
    <location>
        <begin position="17"/>
        <end position="188"/>
    </location>
</feature>
<keyword evidence="3" id="KW-0255">Endonuclease</keyword>
<dbReference type="InterPro" id="IPR008538">
    <property type="entry name" value="Uma2"/>
</dbReference>
<feature type="compositionally biased region" description="Basic and acidic residues" evidence="1">
    <location>
        <begin position="242"/>
        <end position="268"/>
    </location>
</feature>